<organism evidence="2 4">
    <name type="scientific">Bordetella bronchialis</name>
    <dbReference type="NCBI Taxonomy" id="463025"/>
    <lineage>
        <taxon>Bacteria</taxon>
        <taxon>Pseudomonadati</taxon>
        <taxon>Pseudomonadota</taxon>
        <taxon>Betaproteobacteria</taxon>
        <taxon>Burkholderiales</taxon>
        <taxon>Alcaligenaceae</taxon>
        <taxon>Bordetella</taxon>
    </lineage>
</organism>
<proteinExistence type="predicted"/>
<evidence type="ECO:0000313" key="4">
    <source>
        <dbReference type="Proteomes" id="UP000092213"/>
    </source>
</evidence>
<protein>
    <submittedName>
        <fullName evidence="2">Uncharacterized protein</fullName>
    </submittedName>
</protein>
<dbReference type="Proteomes" id="UP000091897">
    <property type="component" value="Chromosome"/>
</dbReference>
<gene>
    <name evidence="1" type="ORF">BAU06_16200</name>
    <name evidence="2" type="ORF">BAU08_16445</name>
</gene>
<dbReference type="STRING" id="463025.BAU08_16445"/>
<evidence type="ECO:0000313" key="3">
    <source>
        <dbReference type="Proteomes" id="UP000091897"/>
    </source>
</evidence>
<evidence type="ECO:0000313" key="2">
    <source>
        <dbReference type="EMBL" id="ANN74848.1"/>
    </source>
</evidence>
<evidence type="ECO:0000313" key="1">
    <source>
        <dbReference type="EMBL" id="ANN69705.1"/>
    </source>
</evidence>
<dbReference type="RefSeq" id="WP_066359184.1">
    <property type="nucleotide sequence ID" value="NZ_CBCSFJ010000001.1"/>
</dbReference>
<dbReference type="AlphaFoldDB" id="A0A193FPX3"/>
<dbReference type="KEGG" id="bbro:BAU06_16200"/>
<reference evidence="3 4" key="1">
    <citation type="submission" date="2016-06" db="EMBL/GenBank/DDBJ databases">
        <title>Complete genome sequences of Bordetella bronchialis and Bordetella flabilis.</title>
        <authorList>
            <person name="LiPuma J.J."/>
            <person name="Spilker T."/>
        </authorList>
    </citation>
    <scope>NUCLEOTIDE SEQUENCE [LARGE SCALE GENOMIC DNA]</scope>
    <source>
        <strain evidence="2 4">AU17976</strain>
        <strain evidence="1 3">AU3182</strain>
    </source>
</reference>
<dbReference type="Proteomes" id="UP000092213">
    <property type="component" value="Chromosome"/>
</dbReference>
<dbReference type="EMBL" id="CP016171">
    <property type="protein sequence ID" value="ANN74848.1"/>
    <property type="molecule type" value="Genomic_DNA"/>
</dbReference>
<sequence length="129" mass="13914">MALGLAMAPLPGAAADVQRQAWTVATGRTVVLAEYYEIQESGCRAMRAPPVVVKARPTLGKLVINTTTGQVDKPGRCRHVQVPVTRVLYHAGDEPGQDSFGWEIFFQARELGTRAVQGSATLTRQAAPR</sequence>
<keyword evidence="3" id="KW-1185">Reference proteome</keyword>
<dbReference type="EMBL" id="CP016170">
    <property type="protein sequence ID" value="ANN69705.1"/>
    <property type="molecule type" value="Genomic_DNA"/>
</dbReference>
<name>A0A193FPX3_9BORD</name>
<dbReference type="OrthoDB" id="8637072at2"/>
<accession>A0A193FPX3</accession>